<feature type="transmembrane region" description="Helical" evidence="4">
    <location>
        <begin position="119"/>
        <end position="138"/>
    </location>
</feature>
<evidence type="ECO:0000256" key="2">
    <source>
        <dbReference type="ARBA" id="ARBA00022989"/>
    </source>
</evidence>
<feature type="compositionally biased region" description="Polar residues" evidence="5">
    <location>
        <begin position="158"/>
        <end position="182"/>
    </location>
</feature>
<keyword evidence="1 4" id="KW-0812">Transmembrane</keyword>
<keyword evidence="4" id="KW-0813">Transport</keyword>
<dbReference type="InterPro" id="IPR007274">
    <property type="entry name" value="Cop_transporter"/>
</dbReference>
<proteinExistence type="evidence at transcript level"/>
<dbReference type="Pfam" id="PF04145">
    <property type="entry name" value="Ctr"/>
    <property type="match status" value="1"/>
</dbReference>
<evidence type="ECO:0000256" key="1">
    <source>
        <dbReference type="ARBA" id="ARBA00022692"/>
    </source>
</evidence>
<protein>
    <recommendedName>
        <fullName evidence="4">Copper transport protein</fullName>
    </recommendedName>
</protein>
<dbReference type="GO" id="GO:0005375">
    <property type="term" value="F:copper ion transmembrane transporter activity"/>
    <property type="evidence" value="ECO:0007669"/>
    <property type="project" value="UniProtKB-UniRule"/>
</dbReference>
<comment type="subcellular location">
    <subcellularLocation>
        <location evidence="4">Membrane</location>
        <topology evidence="4">Multi-pass membrane protein</topology>
    </subcellularLocation>
</comment>
<keyword evidence="4" id="KW-0186">Copper</keyword>
<dbReference type="PANTHER" id="PTHR12483:SF115">
    <property type="entry name" value="COPPER TRANSPORT PROTEIN"/>
    <property type="match status" value="1"/>
</dbReference>
<evidence type="ECO:0000256" key="5">
    <source>
        <dbReference type="SAM" id="MobiDB-lite"/>
    </source>
</evidence>
<keyword evidence="2 4" id="KW-1133">Transmembrane helix</keyword>
<dbReference type="GO" id="GO:0016020">
    <property type="term" value="C:membrane"/>
    <property type="evidence" value="ECO:0007669"/>
    <property type="project" value="UniProtKB-SubCell"/>
</dbReference>
<reference evidence="6" key="1">
    <citation type="submission" date="2020-04" db="EMBL/GenBank/DDBJ databases">
        <authorList>
            <person name="Neveu A P."/>
        </authorList>
    </citation>
    <scope>NUCLEOTIDE SEQUENCE</scope>
    <source>
        <tissue evidence="6">Whole embryo</tissue>
    </source>
</reference>
<evidence type="ECO:0000313" key="6">
    <source>
        <dbReference type="EMBL" id="CAB3266227.1"/>
    </source>
</evidence>
<feature type="transmembrane region" description="Helical" evidence="4">
    <location>
        <begin position="20"/>
        <end position="43"/>
    </location>
</feature>
<accession>A0A6F9DRZ8</accession>
<feature type="region of interest" description="Disordered" evidence="5">
    <location>
        <begin position="156"/>
        <end position="182"/>
    </location>
</feature>
<evidence type="ECO:0000256" key="3">
    <source>
        <dbReference type="ARBA" id="ARBA00023136"/>
    </source>
</evidence>
<dbReference type="AlphaFoldDB" id="A0A6F9DRZ8"/>
<sequence>MEEYFSWNIPLKFLFDGWNVTTVTGLLFTCIAMFCLAILFEAFRVISLYFHKIFFALPLKVHVSSENLSSPNLSAEQIDIPDSVNYVKSQRRKNHLLQTVVHIVKVATSYGLMLAVMTYNGYIAIAILVGATLGYYLFCHKLEEFAPMLPENQDESITRSTTAISPDPSTQSLIAGPSTVPT</sequence>
<name>A0A6F9DRZ8_9ASCI</name>
<keyword evidence="3 4" id="KW-0472">Membrane</keyword>
<organism evidence="6">
    <name type="scientific">Phallusia mammillata</name>
    <dbReference type="NCBI Taxonomy" id="59560"/>
    <lineage>
        <taxon>Eukaryota</taxon>
        <taxon>Metazoa</taxon>
        <taxon>Chordata</taxon>
        <taxon>Tunicata</taxon>
        <taxon>Ascidiacea</taxon>
        <taxon>Phlebobranchia</taxon>
        <taxon>Ascidiidae</taxon>
        <taxon>Phallusia</taxon>
    </lineage>
</organism>
<keyword evidence="4" id="KW-0406">Ion transport</keyword>
<comment type="similarity">
    <text evidence="4">Belongs to the copper transporter (Ctr) (TC 1.A.56) family. SLC31A subfamily.</text>
</comment>
<keyword evidence="4" id="KW-0187">Copper transport</keyword>
<dbReference type="EMBL" id="LR790365">
    <property type="protein sequence ID" value="CAB3266227.1"/>
    <property type="molecule type" value="mRNA"/>
</dbReference>
<dbReference type="PANTHER" id="PTHR12483">
    <property type="entry name" value="SOLUTE CARRIER FAMILY 31 COPPER TRANSPORTERS"/>
    <property type="match status" value="1"/>
</dbReference>
<feature type="transmembrane region" description="Helical" evidence="4">
    <location>
        <begin position="96"/>
        <end position="113"/>
    </location>
</feature>
<gene>
    <name evidence="6" type="primary">Slc31a2</name>
</gene>
<evidence type="ECO:0000256" key="4">
    <source>
        <dbReference type="RuleBase" id="RU367022"/>
    </source>
</evidence>